<evidence type="ECO:0000256" key="4">
    <source>
        <dbReference type="ARBA" id="ARBA00023015"/>
    </source>
</evidence>
<keyword evidence="5" id="KW-0238">DNA-binding</keyword>
<comment type="similarity">
    <text evidence="2">Belongs to the transcriptional coactivator PC4 family.</text>
</comment>
<feature type="compositionally biased region" description="Polar residues" evidence="11">
    <location>
        <begin position="36"/>
        <end position="55"/>
    </location>
</feature>
<dbReference type="PANTHER" id="PTHR13215">
    <property type="entry name" value="RNA POLYMERASE II TRANSCRIPTIONAL COACTIVATOR"/>
    <property type="match status" value="1"/>
</dbReference>
<keyword evidence="7" id="KW-0804">Transcription</keyword>
<evidence type="ECO:0000256" key="3">
    <source>
        <dbReference type="ARBA" id="ARBA00013386"/>
    </source>
</evidence>
<keyword evidence="6" id="KW-0010">Activator</keyword>
<dbReference type="FunFam" id="2.30.31.10:FF:000001">
    <property type="entry name" value="Activated RNA polymerase II transcriptional coactivator p15"/>
    <property type="match status" value="1"/>
</dbReference>
<feature type="compositionally biased region" description="Basic residues" evidence="11">
    <location>
        <begin position="20"/>
        <end position="33"/>
    </location>
</feature>
<proteinExistence type="evidence at transcript level"/>
<evidence type="ECO:0000256" key="11">
    <source>
        <dbReference type="SAM" id="MobiDB-lite"/>
    </source>
</evidence>
<dbReference type="SUPFAM" id="SSF54447">
    <property type="entry name" value="ssDNA-binding transcriptional regulator domain"/>
    <property type="match status" value="1"/>
</dbReference>
<keyword evidence="8" id="KW-0539">Nucleus</keyword>
<evidence type="ECO:0000313" key="13">
    <source>
        <dbReference type="EMBL" id="CAB3266686.1"/>
    </source>
</evidence>
<evidence type="ECO:0000256" key="10">
    <source>
        <dbReference type="ARBA" id="ARBA00031984"/>
    </source>
</evidence>
<dbReference type="Gene3D" id="2.30.31.10">
    <property type="entry name" value="Transcriptional Coactivator Pc4, Chain A"/>
    <property type="match status" value="1"/>
</dbReference>
<evidence type="ECO:0000256" key="7">
    <source>
        <dbReference type="ARBA" id="ARBA00023163"/>
    </source>
</evidence>
<comment type="subcellular location">
    <subcellularLocation>
        <location evidence="1">Nucleus</location>
    </subcellularLocation>
</comment>
<feature type="region of interest" description="Disordered" evidence="11">
    <location>
        <begin position="1"/>
        <end position="60"/>
    </location>
</feature>
<accession>A0A6F9DUN4</accession>
<dbReference type="GO" id="GO:0060261">
    <property type="term" value="P:positive regulation of transcription initiation by RNA polymerase II"/>
    <property type="evidence" value="ECO:0007669"/>
    <property type="project" value="InterPro"/>
</dbReference>
<dbReference type="GO" id="GO:0003677">
    <property type="term" value="F:DNA binding"/>
    <property type="evidence" value="ECO:0007669"/>
    <property type="project" value="UniProtKB-KW"/>
</dbReference>
<feature type="domain" description="Transcriptional coactivator p15 (PC4) C-terminal" evidence="12">
    <location>
        <begin position="61"/>
        <end position="110"/>
    </location>
</feature>
<organism evidence="13">
    <name type="scientific">Phallusia mammillata</name>
    <dbReference type="NCBI Taxonomy" id="59560"/>
    <lineage>
        <taxon>Eukaryota</taxon>
        <taxon>Metazoa</taxon>
        <taxon>Chordata</taxon>
        <taxon>Tunicata</taxon>
        <taxon>Ascidiacea</taxon>
        <taxon>Phlebobranchia</taxon>
        <taxon>Ascidiidae</taxon>
        <taxon>Phallusia</taxon>
    </lineage>
</organism>
<dbReference type="GO" id="GO:0003713">
    <property type="term" value="F:transcription coactivator activity"/>
    <property type="evidence" value="ECO:0007669"/>
    <property type="project" value="InterPro"/>
</dbReference>
<evidence type="ECO:0000256" key="8">
    <source>
        <dbReference type="ARBA" id="ARBA00023242"/>
    </source>
</evidence>
<sequence>MPKHKTLTSSDSDSEGERKVKAKLRKDQSKKRKADQNQNETTAKRVTSQPNSSGGSDEKISLGKMKFVSVREFKGKILIDIREFYENNGEMKPGKKGISLQAEQWQKLKQSIDDIDEKIHQLC</sequence>
<comment type="function">
    <text evidence="9">General coactivator that functions cooperatively with TAFs and mediates functional interactions between upstream activators and the general transcriptional machinery. May be involved in stabilizing the multiprotein transcription complex. Binds single-stranded DNA. Also binds, in vitro, non-specifically to double-stranded DNA (ds DNA).</text>
</comment>
<dbReference type="AlphaFoldDB" id="A0A6F9DUN4"/>
<evidence type="ECO:0000256" key="5">
    <source>
        <dbReference type="ARBA" id="ARBA00023125"/>
    </source>
</evidence>
<keyword evidence="4" id="KW-0805">Transcription regulation</keyword>
<gene>
    <name evidence="13" type="primary">Sub1</name>
</gene>
<evidence type="ECO:0000256" key="1">
    <source>
        <dbReference type="ARBA" id="ARBA00004123"/>
    </source>
</evidence>
<dbReference type="InterPro" id="IPR045125">
    <property type="entry name" value="Sub1/Tcp4-like"/>
</dbReference>
<reference evidence="13" key="1">
    <citation type="submission" date="2020-04" db="EMBL/GenBank/DDBJ databases">
        <authorList>
            <person name="Neveu A P."/>
        </authorList>
    </citation>
    <scope>NUCLEOTIDE SEQUENCE</scope>
    <source>
        <tissue evidence="13">Whole embryo</tissue>
    </source>
</reference>
<evidence type="ECO:0000256" key="6">
    <source>
        <dbReference type="ARBA" id="ARBA00023159"/>
    </source>
</evidence>
<dbReference type="GO" id="GO:0005634">
    <property type="term" value="C:nucleus"/>
    <property type="evidence" value="ECO:0007669"/>
    <property type="project" value="UniProtKB-SubCell"/>
</dbReference>
<evidence type="ECO:0000256" key="9">
    <source>
        <dbReference type="ARBA" id="ARBA00024848"/>
    </source>
</evidence>
<evidence type="ECO:0000259" key="12">
    <source>
        <dbReference type="Pfam" id="PF02229"/>
    </source>
</evidence>
<dbReference type="InterPro" id="IPR003173">
    <property type="entry name" value="PC4_C"/>
</dbReference>
<evidence type="ECO:0000256" key="2">
    <source>
        <dbReference type="ARBA" id="ARBA00009001"/>
    </source>
</evidence>
<dbReference type="Pfam" id="PF02229">
    <property type="entry name" value="PC4"/>
    <property type="match status" value="1"/>
</dbReference>
<protein>
    <recommendedName>
        <fullName evidence="3">Activated RNA polymerase II transcriptional coactivator p15</fullName>
    </recommendedName>
    <alternativeName>
        <fullName evidence="10">SUB1 homolog</fullName>
    </alternativeName>
</protein>
<dbReference type="InterPro" id="IPR009044">
    <property type="entry name" value="ssDNA-bd_transcriptional_reg"/>
</dbReference>
<name>A0A6F9DUN4_9ASCI</name>
<dbReference type="EMBL" id="LR790824">
    <property type="protein sequence ID" value="CAB3266686.1"/>
    <property type="molecule type" value="mRNA"/>
</dbReference>